<dbReference type="Pfam" id="PF13472">
    <property type="entry name" value="Lipase_GDSL_2"/>
    <property type="match status" value="1"/>
</dbReference>
<evidence type="ECO:0000256" key="1">
    <source>
        <dbReference type="SAM" id="MobiDB-lite"/>
    </source>
</evidence>
<keyword evidence="5" id="KW-1185">Reference proteome</keyword>
<evidence type="ECO:0000313" key="5">
    <source>
        <dbReference type="Proteomes" id="UP001501000"/>
    </source>
</evidence>
<dbReference type="CDD" id="cd01830">
    <property type="entry name" value="XynE_like"/>
    <property type="match status" value="1"/>
</dbReference>
<name>A0ABP7MSL7_9ACTN</name>
<dbReference type="PANTHER" id="PTHR43784">
    <property type="entry name" value="GDSL-LIKE LIPASE/ACYLHYDROLASE, PUTATIVE (AFU_ORTHOLOGUE AFUA_2G00820)-RELATED"/>
    <property type="match status" value="1"/>
</dbReference>
<sequence>MTTHQMYRRATATLLTLATAAALTACGTERHTGTTASGATASPAPTTAPAPWRGAWAASPQPPGTSTENWSAEGFTDHTVRQSVRVTTGGDRLRIELSNRYGTRPLRIGGATVARTAAAGKGSVLPGSVRRLTFGGDGTLTIPAGGTLLSDAAALRVRPFDRVTVTLRLTGATGPATVHRVAAATSHRAVGDHLTDTDGSAFTETDASWYFLTGVEVRGTSPGGRAEGAVVTFGDSITDGSGSTRDTDRRYPDVLAERLAAAGRPRAVLNHGISGNKVVRDSGPMGEKATTRFGPDVLTERDVTTVVVLEGINDLGATSGPEVTVDELIEGHLALIREARAHGLRVVGATLTPMKGSRHHTPHNEAQRDAFNHWVRTSGAYDAYIDFDRALADPADPDRMRPAYDSGDHLHPGDAGYRAMAEAVDLVVL</sequence>
<evidence type="ECO:0000256" key="2">
    <source>
        <dbReference type="SAM" id="SignalP"/>
    </source>
</evidence>
<organism evidence="4 5">
    <name type="scientific">Streptomyces gulbargensis</name>
    <dbReference type="NCBI Taxonomy" id="364901"/>
    <lineage>
        <taxon>Bacteria</taxon>
        <taxon>Bacillati</taxon>
        <taxon>Actinomycetota</taxon>
        <taxon>Actinomycetes</taxon>
        <taxon>Kitasatosporales</taxon>
        <taxon>Streptomycetaceae</taxon>
        <taxon>Streptomyces</taxon>
    </lineage>
</organism>
<dbReference type="RefSeq" id="WP_345285262.1">
    <property type="nucleotide sequence ID" value="NZ_BAABAJ010000014.1"/>
</dbReference>
<dbReference type="Gene3D" id="3.40.50.1110">
    <property type="entry name" value="SGNH hydrolase"/>
    <property type="match status" value="1"/>
</dbReference>
<keyword evidence="2" id="KW-0732">Signal</keyword>
<protein>
    <submittedName>
        <fullName evidence="4">SGNH/GDSL hydrolase family protein</fullName>
    </submittedName>
</protein>
<dbReference type="SUPFAM" id="SSF52266">
    <property type="entry name" value="SGNH hydrolase"/>
    <property type="match status" value="1"/>
</dbReference>
<reference evidence="5" key="1">
    <citation type="journal article" date="2019" name="Int. J. Syst. Evol. Microbiol.">
        <title>The Global Catalogue of Microorganisms (GCM) 10K type strain sequencing project: providing services to taxonomists for standard genome sequencing and annotation.</title>
        <authorList>
            <consortium name="The Broad Institute Genomics Platform"/>
            <consortium name="The Broad Institute Genome Sequencing Center for Infectious Disease"/>
            <person name="Wu L."/>
            <person name="Ma J."/>
        </authorList>
    </citation>
    <scope>NUCLEOTIDE SEQUENCE [LARGE SCALE GENOMIC DNA]</scope>
    <source>
        <strain evidence="5">JCM 16956</strain>
    </source>
</reference>
<dbReference type="Proteomes" id="UP001501000">
    <property type="component" value="Unassembled WGS sequence"/>
</dbReference>
<feature type="region of interest" description="Disordered" evidence="1">
    <location>
        <begin position="31"/>
        <end position="77"/>
    </location>
</feature>
<evidence type="ECO:0000313" key="4">
    <source>
        <dbReference type="EMBL" id="GAA3929363.1"/>
    </source>
</evidence>
<comment type="caution">
    <text evidence="4">The sequence shown here is derived from an EMBL/GenBank/DDBJ whole genome shotgun (WGS) entry which is preliminary data.</text>
</comment>
<accession>A0ABP7MSL7</accession>
<dbReference type="PANTHER" id="PTHR43784:SF2">
    <property type="entry name" value="GDSL-LIKE LIPASE_ACYLHYDROLASE, PUTATIVE (AFU_ORTHOLOGUE AFUA_2G00820)-RELATED"/>
    <property type="match status" value="1"/>
</dbReference>
<proteinExistence type="predicted"/>
<keyword evidence="4" id="KW-0378">Hydrolase</keyword>
<feature type="signal peptide" evidence="2">
    <location>
        <begin position="1"/>
        <end position="25"/>
    </location>
</feature>
<dbReference type="GO" id="GO:0016787">
    <property type="term" value="F:hydrolase activity"/>
    <property type="evidence" value="ECO:0007669"/>
    <property type="project" value="UniProtKB-KW"/>
</dbReference>
<gene>
    <name evidence="4" type="ORF">GCM10022244_43010</name>
</gene>
<dbReference type="InterPro" id="IPR013830">
    <property type="entry name" value="SGNH_hydro"/>
</dbReference>
<feature type="chain" id="PRO_5047043649" evidence="2">
    <location>
        <begin position="26"/>
        <end position="429"/>
    </location>
</feature>
<evidence type="ECO:0000259" key="3">
    <source>
        <dbReference type="Pfam" id="PF13472"/>
    </source>
</evidence>
<feature type="domain" description="SGNH hydrolase-type esterase" evidence="3">
    <location>
        <begin position="233"/>
        <end position="419"/>
    </location>
</feature>
<feature type="compositionally biased region" description="Low complexity" evidence="1">
    <location>
        <begin position="33"/>
        <end position="59"/>
    </location>
</feature>
<dbReference type="InterPro" id="IPR036514">
    <property type="entry name" value="SGNH_hydro_sf"/>
</dbReference>
<dbReference type="EMBL" id="BAABAJ010000014">
    <property type="protein sequence ID" value="GAA3929363.1"/>
    <property type="molecule type" value="Genomic_DNA"/>
</dbReference>
<dbReference type="InterPro" id="IPR053140">
    <property type="entry name" value="GDSL_Rv0518-like"/>
</dbReference>